<dbReference type="EMBL" id="CP144916">
    <property type="protein sequence ID" value="WWC41282.1"/>
    <property type="molecule type" value="Genomic_DNA"/>
</dbReference>
<reference evidence="1 2" key="1">
    <citation type="journal article" date="2017" name="Genome Biol. Evol.">
        <title>Comparative Genomic Analysis Identifies a Campylobacter Clade Deficient in Selenium Metabolism.</title>
        <authorList>
            <person name="Miller W.G."/>
            <person name="Yee E."/>
            <person name="Lopes B.S."/>
            <person name="Chapman M.H."/>
            <person name="Huynh S."/>
            <person name="Bono J.L."/>
            <person name="Parker C.T."/>
            <person name="Strachan N.J.C."/>
            <person name="Forbes K.J."/>
        </authorList>
    </citation>
    <scope>NUCLEOTIDE SEQUENCE [LARGE SCALE GENOMIC DNA]</scope>
    <source>
        <strain evidence="1 2">RM9261</strain>
    </source>
</reference>
<accession>A0ABZ2E6E0</accession>
<sequence>MGTKKLTVIATSSASLESIQNSVISVVNQRRAKDQANNYIGDVFAVQHKAQFYVVDDDFVSTTKSGGNVLKTDYVTATKLGEELAKIPSSGTVTLDEDRVNELIDNKISTLDLDSKANVTDVYTKSEVDEKVATAASGGSVNLDGYATKDEVNNKVTQSIIVDKGEARIENEVTGGGAKFLGETYNSFAGVNDGGDDVYALMYARDKAKLGTRVWLNPNGAYYSKNSSTYESIEDNEIVTKKDIANLQASVDLSRYTTTDQLNLALSAKADKVMVDGLVTKIEVNEEIAKLATKDEITPINEKIVVIEESIEGLASKDEITVLASKDELTPINDKLVEIEALIPNFATSGDLAGFANMSDVRLELDTKADSTVINTLATKAELGNYALKSEIPTGVEVDDEQVARAVNENSKIQELSSAVANMASNLQGATYSQVVATMKYCGYDVPEDLTIYDPYNLKDRSGNVNLTLEIDSTYNNSYATLQNLKLIGSDGKVYTMAKYYNPSLTSATLYFVEKENVPKLVSEVEKVESNYEKQEGEIVVDIKTTSTYSGGYDAYRIGLDESSGWCSAGNAVGERVEIVIRDFIPAKISVRTGYEDSSHLITKCNFILSCGELMGESLIPNEGNKRRDMVISLQDIDVNSKGEGFVELAKAWNISPIAYVPNYFIGSISALVDNVSSENPFVFSFRGLDIHTDSYGTGVSNIEFFNESGERLYPKYAYLSSGDNEATYILTPKEDEKIDELANAPEDYVLLEGEKKVVAIRHSGQYSSSYGFEEFLLYTAQGAYNHEYLVGNNGNGLVDVEFRCDFIPSKLQYIQSPYGHGKATGYEAVVDGLQVATAMYAGGTYDYEVLDFSKAKVKIPKGSFNLDYEAVNRSDMGSEFDNNQSKVSIDINKLTSTITVTGDINNLQTYASSNPDQGIHKWVGIGIKTGFNSVEGVSVNGSVLDKSYDETAKVNGLSGGSFVFWFKADTDGSGRTLSLSKDGISKDIKVVFKQVDTSDIVVM</sequence>
<gene>
    <name evidence="1" type="ORF">CVIC9261_06145</name>
</gene>
<protein>
    <submittedName>
        <fullName evidence="1">Uncharacterized protein</fullName>
    </submittedName>
</protein>
<name>A0ABZ2E6E0_9BACT</name>
<keyword evidence="2" id="KW-1185">Reference proteome</keyword>
<proteinExistence type="predicted"/>
<dbReference type="RefSeq" id="WP_338438959.1">
    <property type="nucleotide sequence ID" value="NZ_CP144916.1"/>
</dbReference>
<evidence type="ECO:0000313" key="2">
    <source>
        <dbReference type="Proteomes" id="UP001318120"/>
    </source>
</evidence>
<dbReference type="Proteomes" id="UP001318120">
    <property type="component" value="Chromosome"/>
</dbReference>
<evidence type="ECO:0000313" key="1">
    <source>
        <dbReference type="EMBL" id="WWC41282.1"/>
    </source>
</evidence>
<organism evidence="1 2">
    <name type="scientific">Campylobacter vicugnae</name>
    <dbReference type="NCBI Taxonomy" id="1660076"/>
    <lineage>
        <taxon>Bacteria</taxon>
        <taxon>Pseudomonadati</taxon>
        <taxon>Campylobacterota</taxon>
        <taxon>Epsilonproteobacteria</taxon>
        <taxon>Campylobacterales</taxon>
        <taxon>Campylobacteraceae</taxon>
        <taxon>Campylobacter</taxon>
    </lineage>
</organism>
<dbReference type="GeneID" id="93113673"/>